<organism evidence="7 8">
    <name type="scientific">Kockovaella imperatae</name>
    <dbReference type="NCBI Taxonomy" id="4999"/>
    <lineage>
        <taxon>Eukaryota</taxon>
        <taxon>Fungi</taxon>
        <taxon>Dikarya</taxon>
        <taxon>Basidiomycota</taxon>
        <taxon>Agaricomycotina</taxon>
        <taxon>Tremellomycetes</taxon>
        <taxon>Tremellales</taxon>
        <taxon>Cuniculitremaceae</taxon>
        <taxon>Kockovaella</taxon>
    </lineage>
</organism>
<sequence>MTFFDSALAPFTMKGFYLLTWGTSLGANVWNSVALLRSYKTLPRQIFGTLQARLTPLYFSFQTLTTSTLLLTHLWFHPGLISSPRVPPHWTSCEEGHQGLFIVGSLTANLINWIIVGPWTTSVMFERHRLERLEGKEYDAENPSEAMTRVNKRFSTLHGISSALDFTATACIVGLGLFISM</sequence>
<evidence type="ECO:0000313" key="7">
    <source>
        <dbReference type="EMBL" id="ORX39056.1"/>
    </source>
</evidence>
<feature type="transmembrane region" description="Helical" evidence="5">
    <location>
        <begin position="57"/>
        <end position="76"/>
    </location>
</feature>
<evidence type="ECO:0000256" key="3">
    <source>
        <dbReference type="ARBA" id="ARBA00022989"/>
    </source>
</evidence>
<reference evidence="7 8" key="1">
    <citation type="submission" date="2017-03" db="EMBL/GenBank/DDBJ databases">
        <title>Widespread Adenine N6-methylation of Active Genes in Fungi.</title>
        <authorList>
            <consortium name="DOE Joint Genome Institute"/>
            <person name="Mondo S.J."/>
            <person name="Dannebaum R.O."/>
            <person name="Kuo R.C."/>
            <person name="Louie K.B."/>
            <person name="Bewick A.J."/>
            <person name="Labutti K."/>
            <person name="Haridas S."/>
            <person name="Kuo A."/>
            <person name="Salamov A."/>
            <person name="Ahrendt S.R."/>
            <person name="Lau R."/>
            <person name="Bowen B.P."/>
            <person name="Lipzen A."/>
            <person name="Sullivan W."/>
            <person name="Andreopoulos W.B."/>
            <person name="Clum A."/>
            <person name="Lindquist E."/>
            <person name="Daum C."/>
            <person name="Northen T.R."/>
            <person name="Ramamoorthy G."/>
            <person name="Schmitz R.J."/>
            <person name="Gryganskyi A."/>
            <person name="Culley D."/>
            <person name="Magnuson J."/>
            <person name="James T.Y."/>
            <person name="O'Malley M.A."/>
            <person name="Stajich J.E."/>
            <person name="Spatafora J.W."/>
            <person name="Visel A."/>
            <person name="Grigoriev I.V."/>
        </authorList>
    </citation>
    <scope>NUCLEOTIDE SEQUENCE [LARGE SCALE GENOMIC DNA]</scope>
    <source>
        <strain evidence="7 8">NRRL Y-17943</strain>
    </source>
</reference>
<feature type="domain" description="TMEM205-like" evidence="6">
    <location>
        <begin position="19"/>
        <end position="128"/>
    </location>
</feature>
<feature type="transmembrane region" description="Helical" evidence="5">
    <location>
        <begin position="96"/>
        <end position="119"/>
    </location>
</feature>
<proteinExistence type="predicted"/>
<evidence type="ECO:0000256" key="5">
    <source>
        <dbReference type="SAM" id="Phobius"/>
    </source>
</evidence>
<dbReference type="EMBL" id="NBSH01000003">
    <property type="protein sequence ID" value="ORX39056.1"/>
    <property type="molecule type" value="Genomic_DNA"/>
</dbReference>
<keyword evidence="2 5" id="KW-0812">Transmembrane</keyword>
<dbReference type="RefSeq" id="XP_021872919.1">
    <property type="nucleotide sequence ID" value="XM_022015020.1"/>
</dbReference>
<dbReference type="GeneID" id="33556828"/>
<evidence type="ECO:0000259" key="6">
    <source>
        <dbReference type="Pfam" id="PF13664"/>
    </source>
</evidence>
<protein>
    <recommendedName>
        <fullName evidence="6">TMEM205-like domain-containing protein</fullName>
    </recommendedName>
</protein>
<evidence type="ECO:0000256" key="4">
    <source>
        <dbReference type="ARBA" id="ARBA00023136"/>
    </source>
</evidence>
<dbReference type="InterPro" id="IPR053009">
    <property type="entry name" value="Xanthocillin_Biosynth-Assoc"/>
</dbReference>
<dbReference type="GO" id="GO:0016020">
    <property type="term" value="C:membrane"/>
    <property type="evidence" value="ECO:0007669"/>
    <property type="project" value="UniProtKB-SubCell"/>
</dbReference>
<name>A0A1Y1UNL2_9TREE</name>
<dbReference type="InterPro" id="IPR025423">
    <property type="entry name" value="TMEM205-like"/>
</dbReference>
<dbReference type="PANTHER" id="PTHR23241:SF102">
    <property type="entry name" value="LD23009P"/>
    <property type="match status" value="1"/>
</dbReference>
<accession>A0A1Y1UNL2</accession>
<keyword evidence="4 5" id="KW-0472">Membrane</keyword>
<comment type="subcellular location">
    <subcellularLocation>
        <location evidence="1">Membrane</location>
    </subcellularLocation>
</comment>
<dbReference type="Pfam" id="PF13664">
    <property type="entry name" value="DUF4149"/>
    <property type="match status" value="1"/>
</dbReference>
<dbReference type="AlphaFoldDB" id="A0A1Y1UNL2"/>
<dbReference type="PANTHER" id="PTHR23241">
    <property type="entry name" value="LATE EMBRYOGENESIS ABUNDANT PLANTS LEA-RELATED"/>
    <property type="match status" value="1"/>
</dbReference>
<evidence type="ECO:0000256" key="2">
    <source>
        <dbReference type="ARBA" id="ARBA00022692"/>
    </source>
</evidence>
<evidence type="ECO:0000313" key="8">
    <source>
        <dbReference type="Proteomes" id="UP000193218"/>
    </source>
</evidence>
<comment type="caution">
    <text evidence="7">The sequence shown here is derived from an EMBL/GenBank/DDBJ whole genome shotgun (WGS) entry which is preliminary data.</text>
</comment>
<keyword evidence="3 5" id="KW-1133">Transmembrane helix</keyword>
<gene>
    <name evidence="7" type="ORF">BD324DRAFT_618376</name>
</gene>
<evidence type="ECO:0000256" key="1">
    <source>
        <dbReference type="ARBA" id="ARBA00004370"/>
    </source>
</evidence>
<feature type="transmembrane region" description="Helical" evidence="5">
    <location>
        <begin position="15"/>
        <end position="36"/>
    </location>
</feature>
<dbReference type="OrthoDB" id="1641132at2759"/>
<keyword evidence="8" id="KW-1185">Reference proteome</keyword>
<dbReference type="Proteomes" id="UP000193218">
    <property type="component" value="Unassembled WGS sequence"/>
</dbReference>
<dbReference type="InParanoid" id="A0A1Y1UNL2"/>
<feature type="transmembrane region" description="Helical" evidence="5">
    <location>
        <begin position="157"/>
        <end position="179"/>
    </location>
</feature>